<dbReference type="InterPro" id="IPR018891">
    <property type="entry name" value="AIPR_C"/>
</dbReference>
<dbReference type="Proteomes" id="UP001240984">
    <property type="component" value="Unassembled WGS sequence"/>
</dbReference>
<proteinExistence type="predicted"/>
<keyword evidence="3" id="KW-1185">Reference proteome</keyword>
<accession>A0ABT9MZK5</accession>
<dbReference type="RefSeq" id="WP_306833781.1">
    <property type="nucleotide sequence ID" value="NZ_JAUSRA010000001.1"/>
</dbReference>
<protein>
    <recommendedName>
        <fullName evidence="1">Abortive phage infection protein C-terminal domain-containing protein</fullName>
    </recommendedName>
</protein>
<gene>
    <name evidence="2" type="ORF">J2S43_005382</name>
</gene>
<dbReference type="Pfam" id="PF10592">
    <property type="entry name" value="AIPR"/>
    <property type="match status" value="1"/>
</dbReference>
<evidence type="ECO:0000259" key="1">
    <source>
        <dbReference type="Pfam" id="PF10592"/>
    </source>
</evidence>
<evidence type="ECO:0000313" key="3">
    <source>
        <dbReference type="Proteomes" id="UP001240984"/>
    </source>
</evidence>
<feature type="domain" description="Abortive phage infection protein C-terminal" evidence="1">
    <location>
        <begin position="250"/>
        <end position="344"/>
    </location>
</feature>
<evidence type="ECO:0000313" key="2">
    <source>
        <dbReference type="EMBL" id="MDP9796870.1"/>
    </source>
</evidence>
<reference evidence="2 3" key="1">
    <citation type="submission" date="2023-07" db="EMBL/GenBank/DDBJ databases">
        <title>Sequencing the genomes of 1000 actinobacteria strains.</title>
        <authorList>
            <person name="Klenk H.-P."/>
        </authorList>
    </citation>
    <scope>NUCLEOTIDE SEQUENCE [LARGE SCALE GENOMIC DNA]</scope>
    <source>
        <strain evidence="2 3">DSM 44710</strain>
    </source>
</reference>
<name>A0ABT9MZK5_9ACTN</name>
<sequence length="349" mass="39228">MISAFEADRGLQNLPKSELFETFAGHCVVSQFHESQFDADRLRMGQGDDLGIDVLAIMINGELVDAADVKAKVQVEQDIRVHFIVVQAKTSPHFEAKVFTDLADSLVHIFTAQPMTYRCSDAVREFRTAIEAIYEDLGRMRNRSPSLSVWYATTGRRGDDLLEAKRGTAASQLEETGYFSEVQVEALGARELKDLYKRSKDKVSASVVLEDRIAMPGAPGIRQSFLALLNARDLVKNVLTDRAGGMRELFDENVRGFQDYNVVNQDIRNTLRNPEERLRFAVLNNGITIVARSVTTVGKTFELRDFQIVNGCQTCHVLFDERETLDDDVFVNVRLIESKDEDVIAALRS</sequence>
<dbReference type="EMBL" id="JAUSRA010000001">
    <property type="protein sequence ID" value="MDP9796870.1"/>
    <property type="molecule type" value="Genomic_DNA"/>
</dbReference>
<organism evidence="2 3">
    <name type="scientific">Catenuloplanes nepalensis</name>
    <dbReference type="NCBI Taxonomy" id="587533"/>
    <lineage>
        <taxon>Bacteria</taxon>
        <taxon>Bacillati</taxon>
        <taxon>Actinomycetota</taxon>
        <taxon>Actinomycetes</taxon>
        <taxon>Micromonosporales</taxon>
        <taxon>Micromonosporaceae</taxon>
        <taxon>Catenuloplanes</taxon>
    </lineage>
</organism>
<comment type="caution">
    <text evidence="2">The sequence shown here is derived from an EMBL/GenBank/DDBJ whole genome shotgun (WGS) entry which is preliminary data.</text>
</comment>